<evidence type="ECO:0000313" key="6">
    <source>
        <dbReference type="Proteomes" id="UP000199300"/>
    </source>
</evidence>
<dbReference type="InterPro" id="IPR004089">
    <property type="entry name" value="MCPsignal_dom"/>
</dbReference>
<dbReference type="EMBL" id="FODJ01000001">
    <property type="protein sequence ID" value="SEN49301.1"/>
    <property type="molecule type" value="Genomic_DNA"/>
</dbReference>
<proteinExistence type="inferred from homology"/>
<evidence type="ECO:0000313" key="5">
    <source>
        <dbReference type="EMBL" id="SEN49301.1"/>
    </source>
</evidence>
<dbReference type="PANTHER" id="PTHR32089:SF112">
    <property type="entry name" value="LYSOZYME-LIKE PROTEIN-RELATED"/>
    <property type="match status" value="1"/>
</dbReference>
<evidence type="ECO:0000256" key="2">
    <source>
        <dbReference type="ARBA" id="ARBA00029447"/>
    </source>
</evidence>
<evidence type="ECO:0000259" key="4">
    <source>
        <dbReference type="PROSITE" id="PS50111"/>
    </source>
</evidence>
<organism evidence="5 6">
    <name type="scientific">Amphibacillus marinus</name>
    <dbReference type="NCBI Taxonomy" id="872970"/>
    <lineage>
        <taxon>Bacteria</taxon>
        <taxon>Bacillati</taxon>
        <taxon>Bacillota</taxon>
        <taxon>Bacilli</taxon>
        <taxon>Bacillales</taxon>
        <taxon>Bacillaceae</taxon>
        <taxon>Amphibacillus</taxon>
    </lineage>
</organism>
<comment type="similarity">
    <text evidence="2">Belongs to the methyl-accepting chemotaxis (MCP) protein family.</text>
</comment>
<dbReference type="GO" id="GO:0006935">
    <property type="term" value="P:chemotaxis"/>
    <property type="evidence" value="ECO:0007669"/>
    <property type="project" value="InterPro"/>
</dbReference>
<evidence type="ECO:0000256" key="3">
    <source>
        <dbReference type="PROSITE-ProRule" id="PRU00284"/>
    </source>
</evidence>
<dbReference type="OrthoDB" id="1660488at2"/>
<gene>
    <name evidence="5" type="ORF">SAMN04488134_101210</name>
</gene>
<protein>
    <submittedName>
        <fullName evidence="5">Methyl-accepting chemotaxis protein</fullName>
    </submittedName>
</protein>
<dbReference type="GO" id="GO:0016020">
    <property type="term" value="C:membrane"/>
    <property type="evidence" value="ECO:0007669"/>
    <property type="project" value="InterPro"/>
</dbReference>
<evidence type="ECO:0000256" key="1">
    <source>
        <dbReference type="ARBA" id="ARBA00023224"/>
    </source>
</evidence>
<keyword evidence="1 3" id="KW-0807">Transducer</keyword>
<reference evidence="5 6" key="1">
    <citation type="submission" date="2016-10" db="EMBL/GenBank/DDBJ databases">
        <authorList>
            <person name="de Groot N.N."/>
        </authorList>
    </citation>
    <scope>NUCLEOTIDE SEQUENCE [LARGE SCALE GENOMIC DNA]</scope>
    <source>
        <strain evidence="5 6">CGMCC 1.10434</strain>
    </source>
</reference>
<dbReference type="PRINTS" id="PR00260">
    <property type="entry name" value="CHEMTRNSDUCR"/>
</dbReference>
<dbReference type="Proteomes" id="UP000199300">
    <property type="component" value="Unassembled WGS sequence"/>
</dbReference>
<dbReference type="SUPFAM" id="SSF111126">
    <property type="entry name" value="Ligand-binding domain in the NO signalling and Golgi transport"/>
    <property type="match status" value="1"/>
</dbReference>
<dbReference type="SMART" id="SM00283">
    <property type="entry name" value="MA"/>
    <property type="match status" value="1"/>
</dbReference>
<dbReference type="Gene3D" id="3.90.1520.10">
    <property type="entry name" value="H-NOX domain"/>
    <property type="match status" value="1"/>
</dbReference>
<dbReference type="GO" id="GO:0004888">
    <property type="term" value="F:transmembrane signaling receptor activity"/>
    <property type="evidence" value="ECO:0007669"/>
    <property type="project" value="InterPro"/>
</dbReference>
<dbReference type="Pfam" id="PF07700">
    <property type="entry name" value="HNOB"/>
    <property type="match status" value="1"/>
</dbReference>
<dbReference type="PROSITE" id="PS50111">
    <property type="entry name" value="CHEMOTAXIS_TRANSDUC_2"/>
    <property type="match status" value="1"/>
</dbReference>
<name>A0A1H8GYU1_9BACI</name>
<dbReference type="InterPro" id="IPR011644">
    <property type="entry name" value="Heme_NO-bd"/>
</dbReference>
<dbReference type="InterPro" id="IPR004090">
    <property type="entry name" value="Chemotax_Me-accpt_rcpt"/>
</dbReference>
<dbReference type="InterPro" id="IPR038158">
    <property type="entry name" value="H-NOX_domain_sf"/>
</dbReference>
<dbReference type="STRING" id="872970.SAMN04488134_101210"/>
<sequence length="598" mass="66689">MKGTVVGTWIKTLGRMYPEDIIKEKMMVAGIDPSKAISPLDDIDDQKVFKFISEVATRFSVTVEDLWLAIGKDNVKSFYDAYRSFFKKANLYQFLNSMNDVHQVVRKRIAGSNPPVLDMEIISKFDVKLTYRSKRGMFSYLMGLLQGAKLHFNEEIQIEELERKDGEMSIKLTFPYEVRCRKKYRFNQILSVGFIKDVGAKSALFGLTVGAIISYFLPETAFLYLISPAITAASSIIAFKLLSRPLRIINQELDALTQKQFIVTTEIYSGGDMYENIHQSLNNYKAAVAEDFIGFNSMTEEMQGFSDTLRQISTTMDDTSQDIAEVVEELAHTAISQAEETEQSVTTLHSNIAGIHSISEQENQNKVELEHALEMIQASFTTLDGTVTSLSNILIQFEQVKNGSVHLKNRGKEIEQIAEFVANISYQTNLLALNASIEAARAGDMGKGFSVVATEVRKLANQSEQAAENIKENVFGFLHDMDTMVDQLASQFNVINAESNGIKAAIAQTETSYTRIAAVAEKMLKSAADLQKQSEQIGGLFTSIESLAAIAVENSASTEEVSSNVSNYAEEINKLTEGIDNFKNLVNEFKNYLSTYKL</sequence>
<dbReference type="GO" id="GO:0007165">
    <property type="term" value="P:signal transduction"/>
    <property type="evidence" value="ECO:0007669"/>
    <property type="project" value="UniProtKB-KW"/>
</dbReference>
<feature type="domain" description="Methyl-accepting transducer" evidence="4">
    <location>
        <begin position="312"/>
        <end position="569"/>
    </location>
</feature>
<dbReference type="RefSeq" id="WP_091493760.1">
    <property type="nucleotide sequence ID" value="NZ_FODJ01000001.1"/>
</dbReference>
<keyword evidence="6" id="KW-1185">Reference proteome</keyword>
<dbReference type="SUPFAM" id="SSF58104">
    <property type="entry name" value="Methyl-accepting chemotaxis protein (MCP) signaling domain"/>
    <property type="match status" value="1"/>
</dbReference>
<dbReference type="Gene3D" id="1.10.287.950">
    <property type="entry name" value="Methyl-accepting chemotaxis protein"/>
    <property type="match status" value="1"/>
</dbReference>
<dbReference type="PANTHER" id="PTHR32089">
    <property type="entry name" value="METHYL-ACCEPTING CHEMOTAXIS PROTEIN MCPB"/>
    <property type="match status" value="1"/>
</dbReference>
<dbReference type="InterPro" id="IPR024096">
    <property type="entry name" value="NO_sig/Golgi_transp_ligand-bd"/>
</dbReference>
<dbReference type="GO" id="GO:0020037">
    <property type="term" value="F:heme binding"/>
    <property type="evidence" value="ECO:0007669"/>
    <property type="project" value="InterPro"/>
</dbReference>
<dbReference type="Pfam" id="PF00015">
    <property type="entry name" value="MCPsignal"/>
    <property type="match status" value="1"/>
</dbReference>
<accession>A0A1H8GYU1</accession>
<dbReference type="AlphaFoldDB" id="A0A1H8GYU1"/>